<accession>A0AAV0XP54</accession>
<feature type="compositionally biased region" description="Basic residues" evidence="1">
    <location>
        <begin position="105"/>
        <end position="116"/>
    </location>
</feature>
<organism evidence="2 3">
    <name type="scientific">Macrosiphum euphorbiae</name>
    <name type="common">potato aphid</name>
    <dbReference type="NCBI Taxonomy" id="13131"/>
    <lineage>
        <taxon>Eukaryota</taxon>
        <taxon>Metazoa</taxon>
        <taxon>Ecdysozoa</taxon>
        <taxon>Arthropoda</taxon>
        <taxon>Hexapoda</taxon>
        <taxon>Insecta</taxon>
        <taxon>Pterygota</taxon>
        <taxon>Neoptera</taxon>
        <taxon>Paraneoptera</taxon>
        <taxon>Hemiptera</taxon>
        <taxon>Sternorrhyncha</taxon>
        <taxon>Aphidomorpha</taxon>
        <taxon>Aphidoidea</taxon>
        <taxon>Aphididae</taxon>
        <taxon>Macrosiphini</taxon>
        <taxon>Macrosiphum</taxon>
    </lineage>
</organism>
<evidence type="ECO:0000313" key="2">
    <source>
        <dbReference type="EMBL" id="CAI6369186.1"/>
    </source>
</evidence>
<name>A0AAV0XP54_9HEMI</name>
<evidence type="ECO:0000313" key="3">
    <source>
        <dbReference type="Proteomes" id="UP001160148"/>
    </source>
</evidence>
<evidence type="ECO:0000256" key="1">
    <source>
        <dbReference type="SAM" id="MobiDB-lite"/>
    </source>
</evidence>
<keyword evidence="3" id="KW-1185">Reference proteome</keyword>
<gene>
    <name evidence="2" type="ORF">MEUPH1_LOCUS23453</name>
</gene>
<sequence>MYCYSDGADKQRFYEVSCKPGVEGKPCLFMERKLHAHSTCVQRYSYSYAIVREENARHHHGVSSGQYNNNGGKQTFQSLFPNDNNVWKLDYIKVRSGCACMVQTPKKKQQKQRRKNGGGGGAGGSSGGGKSRSQQ</sequence>
<feature type="compositionally biased region" description="Gly residues" evidence="1">
    <location>
        <begin position="117"/>
        <end position="135"/>
    </location>
</feature>
<proteinExistence type="predicted"/>
<evidence type="ECO:0008006" key="4">
    <source>
        <dbReference type="Google" id="ProtNLM"/>
    </source>
</evidence>
<feature type="region of interest" description="Disordered" evidence="1">
    <location>
        <begin position="102"/>
        <end position="135"/>
    </location>
</feature>
<dbReference type="Gene3D" id="2.10.90.10">
    <property type="entry name" value="Cystine-knot cytokines"/>
    <property type="match status" value="1"/>
</dbReference>
<dbReference type="AlphaFoldDB" id="A0AAV0XP54"/>
<dbReference type="InterPro" id="IPR029034">
    <property type="entry name" value="Cystine-knot_cytokine"/>
</dbReference>
<dbReference type="Proteomes" id="UP001160148">
    <property type="component" value="Unassembled WGS sequence"/>
</dbReference>
<comment type="caution">
    <text evidence="2">The sequence shown here is derived from an EMBL/GenBank/DDBJ whole genome shotgun (WGS) entry which is preliminary data.</text>
</comment>
<reference evidence="2 3" key="1">
    <citation type="submission" date="2023-01" db="EMBL/GenBank/DDBJ databases">
        <authorList>
            <person name="Whitehead M."/>
        </authorList>
    </citation>
    <scope>NUCLEOTIDE SEQUENCE [LARGE SCALE GENOMIC DNA]</scope>
</reference>
<protein>
    <recommendedName>
        <fullName evidence="4">Spaetzle domain-containing protein</fullName>
    </recommendedName>
</protein>
<dbReference type="EMBL" id="CARXXK010000005">
    <property type="protein sequence ID" value="CAI6369186.1"/>
    <property type="molecule type" value="Genomic_DNA"/>
</dbReference>